<evidence type="ECO:0000313" key="1">
    <source>
        <dbReference type="EMBL" id="KAE8389950.1"/>
    </source>
</evidence>
<proteinExistence type="predicted"/>
<gene>
    <name evidence="1" type="ORF">BDV23DRAFT_172798</name>
</gene>
<protein>
    <submittedName>
        <fullName evidence="1">Uncharacterized protein</fullName>
    </submittedName>
</protein>
<accession>A0A5N7C742</accession>
<dbReference type="Proteomes" id="UP000326877">
    <property type="component" value="Unassembled WGS sequence"/>
</dbReference>
<reference evidence="1" key="1">
    <citation type="submission" date="2019-04" db="EMBL/GenBank/DDBJ databases">
        <title>Friends and foes A comparative genomics studyof 23 Aspergillus species from section Flavi.</title>
        <authorList>
            <consortium name="DOE Joint Genome Institute"/>
            <person name="Kjaerbolling I."/>
            <person name="Vesth T."/>
            <person name="Frisvad J.C."/>
            <person name="Nybo J.L."/>
            <person name="Theobald S."/>
            <person name="Kildgaard S."/>
            <person name="Isbrandt T."/>
            <person name="Kuo A."/>
            <person name="Sato A."/>
            <person name="Lyhne E.K."/>
            <person name="Kogle M.E."/>
            <person name="Wiebenga A."/>
            <person name="Kun R.S."/>
            <person name="Lubbers R.J."/>
            <person name="Makela M.R."/>
            <person name="Barry K."/>
            <person name="Chovatia M."/>
            <person name="Clum A."/>
            <person name="Daum C."/>
            <person name="Haridas S."/>
            <person name="He G."/>
            <person name="LaButti K."/>
            <person name="Lipzen A."/>
            <person name="Mondo S."/>
            <person name="Riley R."/>
            <person name="Salamov A."/>
            <person name="Simmons B.A."/>
            <person name="Magnuson J.K."/>
            <person name="Henrissat B."/>
            <person name="Mortensen U.H."/>
            <person name="Larsen T.O."/>
            <person name="Devries R.P."/>
            <person name="Grigoriev I.V."/>
            <person name="Machida M."/>
            <person name="Baker S.E."/>
            <person name="Andersen M.R."/>
        </authorList>
    </citation>
    <scope>NUCLEOTIDE SEQUENCE [LARGE SCALE GENOMIC DNA]</scope>
    <source>
        <strain evidence="1">IBT 14317</strain>
    </source>
</reference>
<dbReference type="OrthoDB" id="3549294at2759"/>
<organism evidence="1">
    <name type="scientific">Petromyces alliaceus</name>
    <name type="common">Aspergillus alliaceus</name>
    <dbReference type="NCBI Taxonomy" id="209559"/>
    <lineage>
        <taxon>Eukaryota</taxon>
        <taxon>Fungi</taxon>
        <taxon>Dikarya</taxon>
        <taxon>Ascomycota</taxon>
        <taxon>Pezizomycotina</taxon>
        <taxon>Eurotiomycetes</taxon>
        <taxon>Eurotiomycetidae</taxon>
        <taxon>Eurotiales</taxon>
        <taxon>Aspergillaceae</taxon>
        <taxon>Aspergillus</taxon>
        <taxon>Aspergillus subgen. Circumdati</taxon>
    </lineage>
</organism>
<name>A0A5N7C742_PETAA</name>
<dbReference type="EMBL" id="ML735260">
    <property type="protein sequence ID" value="KAE8389950.1"/>
    <property type="molecule type" value="Genomic_DNA"/>
</dbReference>
<dbReference type="AlphaFoldDB" id="A0A5N7C742"/>
<sequence length="442" mass="49173">MTLFNQVKRRFGRGLLESYALWSGHVDQEVTSSVPIKCTDLKSILGQTPSFLGHGLVPEDETVSFRSAESSSGLSVNGRSTWRTSNGAFSHKGYDDGNYIRSVIFAWVYILNARWAELLKSISRAPLRWWNAILSPNEGWSVTTVSNGSTYTSPWTKQFSKSESQPPSSDKAVQYLARFCCHKRRYGQCSVAFSTVLCVPFVWTKSVTLPFPKMPNISDLLPRYMILSCDMGGIRSLLHVTFFNPEIKCNVVAACISAALAVIDPIIKEGNMIKPLQLFARRLPKLAPLWLGTILLENADALQPIKGVLVAVKLHAAAWTGVTQSVIILSPDVSNGKVIRCEGECRLFHTFGGGNLAKHLVWSWRPFPETMLSNAKLQVQKHARCGIHCLEYLDWYGEPADGKFDVEDSDGEEILDGNEVDSVINDLARQKAVEDWLARSIC</sequence>